<comment type="caution">
    <text evidence="2">The sequence shown here is derived from an EMBL/GenBank/DDBJ whole genome shotgun (WGS) entry which is preliminary data.</text>
</comment>
<reference evidence="2" key="1">
    <citation type="journal article" date="2019" name="bioRxiv">
        <title>The Genome of the Zebra Mussel, Dreissena polymorpha: A Resource for Invasive Species Research.</title>
        <authorList>
            <person name="McCartney M.A."/>
            <person name="Auch B."/>
            <person name="Kono T."/>
            <person name="Mallez S."/>
            <person name="Zhang Y."/>
            <person name="Obille A."/>
            <person name="Becker A."/>
            <person name="Abrahante J.E."/>
            <person name="Garbe J."/>
            <person name="Badalamenti J.P."/>
            <person name="Herman A."/>
            <person name="Mangelson H."/>
            <person name="Liachko I."/>
            <person name="Sullivan S."/>
            <person name="Sone E.D."/>
            <person name="Koren S."/>
            <person name="Silverstein K.A.T."/>
            <person name="Beckman K.B."/>
            <person name="Gohl D.M."/>
        </authorList>
    </citation>
    <scope>NUCLEOTIDE SEQUENCE</scope>
    <source>
        <strain evidence="2">Duluth1</strain>
        <tissue evidence="2">Whole animal</tissue>
    </source>
</reference>
<proteinExistence type="predicted"/>
<dbReference type="Proteomes" id="UP000828390">
    <property type="component" value="Unassembled WGS sequence"/>
</dbReference>
<keyword evidence="1" id="KW-0472">Membrane</keyword>
<evidence type="ECO:0000313" key="3">
    <source>
        <dbReference type="Proteomes" id="UP000828390"/>
    </source>
</evidence>
<keyword evidence="1" id="KW-1133">Transmembrane helix</keyword>
<name>A0A9D4EXP5_DREPO</name>
<keyword evidence="1" id="KW-0812">Transmembrane</keyword>
<feature type="transmembrane region" description="Helical" evidence="1">
    <location>
        <begin position="30"/>
        <end position="51"/>
    </location>
</feature>
<keyword evidence="3" id="KW-1185">Reference proteome</keyword>
<gene>
    <name evidence="2" type="ORF">DPMN_165487</name>
</gene>
<evidence type="ECO:0000256" key="1">
    <source>
        <dbReference type="SAM" id="Phobius"/>
    </source>
</evidence>
<reference evidence="2" key="2">
    <citation type="submission" date="2020-11" db="EMBL/GenBank/DDBJ databases">
        <authorList>
            <person name="McCartney M.A."/>
            <person name="Auch B."/>
            <person name="Kono T."/>
            <person name="Mallez S."/>
            <person name="Becker A."/>
            <person name="Gohl D.M."/>
            <person name="Silverstein K.A.T."/>
            <person name="Koren S."/>
            <person name="Bechman K.B."/>
            <person name="Herman A."/>
            <person name="Abrahante J.E."/>
            <person name="Garbe J."/>
        </authorList>
    </citation>
    <scope>NUCLEOTIDE SEQUENCE</scope>
    <source>
        <strain evidence="2">Duluth1</strain>
        <tissue evidence="2">Whole animal</tissue>
    </source>
</reference>
<sequence length="86" mass="10014">MVPFLDRVASKYLKLVTYLRFSSFKEVSELVLLVLFTLIVDLNVLITYHHLFTCSLIEPVGEVLEFYPCGQYHRRIPNYRSATNGD</sequence>
<organism evidence="2 3">
    <name type="scientific">Dreissena polymorpha</name>
    <name type="common">Zebra mussel</name>
    <name type="synonym">Mytilus polymorpha</name>
    <dbReference type="NCBI Taxonomy" id="45954"/>
    <lineage>
        <taxon>Eukaryota</taxon>
        <taxon>Metazoa</taxon>
        <taxon>Spiralia</taxon>
        <taxon>Lophotrochozoa</taxon>
        <taxon>Mollusca</taxon>
        <taxon>Bivalvia</taxon>
        <taxon>Autobranchia</taxon>
        <taxon>Heteroconchia</taxon>
        <taxon>Euheterodonta</taxon>
        <taxon>Imparidentia</taxon>
        <taxon>Neoheterodontei</taxon>
        <taxon>Myida</taxon>
        <taxon>Dreissenoidea</taxon>
        <taxon>Dreissenidae</taxon>
        <taxon>Dreissena</taxon>
    </lineage>
</organism>
<protein>
    <submittedName>
        <fullName evidence="2">Uncharacterized protein</fullName>
    </submittedName>
</protein>
<dbReference type="EMBL" id="JAIWYP010000008">
    <property type="protein sequence ID" value="KAH3787363.1"/>
    <property type="molecule type" value="Genomic_DNA"/>
</dbReference>
<dbReference type="AlphaFoldDB" id="A0A9D4EXP5"/>
<evidence type="ECO:0000313" key="2">
    <source>
        <dbReference type="EMBL" id="KAH3787363.1"/>
    </source>
</evidence>
<accession>A0A9D4EXP5</accession>